<protein>
    <submittedName>
        <fullName evidence="1">9069_t:CDS:1</fullName>
    </submittedName>
</protein>
<feature type="non-terminal residue" evidence="1">
    <location>
        <position position="370"/>
    </location>
</feature>
<gene>
    <name evidence="1" type="ORF">RFULGI_LOCUS8724</name>
</gene>
<dbReference type="EMBL" id="CAJVPZ010014470">
    <property type="protein sequence ID" value="CAG8657819.1"/>
    <property type="molecule type" value="Genomic_DNA"/>
</dbReference>
<keyword evidence="2" id="KW-1185">Reference proteome</keyword>
<dbReference type="AlphaFoldDB" id="A0A9N9DYA9"/>
<accession>A0A9N9DYA9</accession>
<sequence>EIIKSFHIENELWRELSEPFLTSIDPSLSIIDPMILPLNIGQRNGQQNNDQATIVAYDSYGLSVYGRLGLFLIELIHKIGVVSFFFGSDNKIDTQNDTSYSNCNRILLELLLLSVLCTDIRRSRKSDHHLWDAFNVEESDYRGFKAFLVDARLIVKNYTLQMLQNGQLDVEFILNNLNSTMISHNVQHNGISGLLCEAVKRSHGEKVVAAASISLKQAEEFLDVIKSEHNPNVWSMPTSSSIHILIAKLLHSLVTTVQELCGNHWSFIFELLQYWLQIFSYQYCAYLEILCEACHDLPKEILVHKKDELYALLLIPHEGIQKCAYKLAHILVNEKVLSEGFELLGTPDLALEGLKPHAYTNQGKGPLPGG</sequence>
<name>A0A9N9DYA9_9GLOM</name>
<dbReference type="OrthoDB" id="6108at2759"/>
<comment type="caution">
    <text evidence="1">The sequence shown here is derived from an EMBL/GenBank/DDBJ whole genome shotgun (WGS) entry which is preliminary data.</text>
</comment>
<evidence type="ECO:0000313" key="2">
    <source>
        <dbReference type="Proteomes" id="UP000789396"/>
    </source>
</evidence>
<proteinExistence type="predicted"/>
<evidence type="ECO:0000313" key="1">
    <source>
        <dbReference type="EMBL" id="CAG8657819.1"/>
    </source>
</evidence>
<dbReference type="Proteomes" id="UP000789396">
    <property type="component" value="Unassembled WGS sequence"/>
</dbReference>
<reference evidence="1" key="1">
    <citation type="submission" date="2021-06" db="EMBL/GenBank/DDBJ databases">
        <authorList>
            <person name="Kallberg Y."/>
            <person name="Tangrot J."/>
            <person name="Rosling A."/>
        </authorList>
    </citation>
    <scope>NUCLEOTIDE SEQUENCE</scope>
    <source>
        <strain evidence="1">IN212</strain>
    </source>
</reference>
<feature type="non-terminal residue" evidence="1">
    <location>
        <position position="1"/>
    </location>
</feature>
<organism evidence="1 2">
    <name type="scientific">Racocetra fulgida</name>
    <dbReference type="NCBI Taxonomy" id="60492"/>
    <lineage>
        <taxon>Eukaryota</taxon>
        <taxon>Fungi</taxon>
        <taxon>Fungi incertae sedis</taxon>
        <taxon>Mucoromycota</taxon>
        <taxon>Glomeromycotina</taxon>
        <taxon>Glomeromycetes</taxon>
        <taxon>Diversisporales</taxon>
        <taxon>Gigasporaceae</taxon>
        <taxon>Racocetra</taxon>
    </lineage>
</organism>